<dbReference type="InterPro" id="IPR003346">
    <property type="entry name" value="Transposase_20"/>
</dbReference>
<dbReference type="EMBL" id="CP016757">
    <property type="protein sequence ID" value="ANZ46635.1"/>
    <property type="molecule type" value="Genomic_DNA"/>
</dbReference>
<protein>
    <submittedName>
        <fullName evidence="4">Transposase</fullName>
    </submittedName>
</protein>
<dbReference type="PANTHER" id="PTHR33055:SF15">
    <property type="entry name" value="TRANSPOSASE-RELATED"/>
    <property type="match status" value="1"/>
</dbReference>
<gene>
    <name evidence="5" type="ORF">BED41_03995</name>
    <name evidence="6" type="ORF">BED41_08850</name>
    <name evidence="3" type="ORF">BED41_12345</name>
    <name evidence="4" type="ORF">BED41_15475</name>
</gene>
<dbReference type="EMBL" id="CP016757">
    <property type="protein sequence ID" value="ANZ46379.1"/>
    <property type="molecule type" value="Genomic_DNA"/>
</dbReference>
<evidence type="ECO:0000259" key="1">
    <source>
        <dbReference type="Pfam" id="PF01548"/>
    </source>
</evidence>
<dbReference type="EMBL" id="CP016757">
    <property type="protein sequence ID" value="ANZ45803.1"/>
    <property type="molecule type" value="Genomic_DNA"/>
</dbReference>
<evidence type="ECO:0000313" key="6">
    <source>
        <dbReference type="EMBL" id="ANZ46635.1"/>
    </source>
</evidence>
<dbReference type="AlphaFoldDB" id="A0A1B2I8S8"/>
<keyword evidence="7" id="KW-1185">Reference proteome</keyword>
<reference evidence="4" key="1">
    <citation type="submission" date="2016-08" db="EMBL/GenBank/DDBJ databases">
        <title>Complete genome of Cloacibacillus porcorum.</title>
        <authorList>
            <person name="Looft T."/>
            <person name="Bayles D.O."/>
            <person name="Alt D.P."/>
        </authorList>
    </citation>
    <scope>NUCLEOTIDE SEQUENCE [LARGE SCALE GENOMIC DNA]</scope>
    <source>
        <strain evidence="4">CL-84</strain>
    </source>
</reference>
<dbReference type="GO" id="GO:0004803">
    <property type="term" value="F:transposase activity"/>
    <property type="evidence" value="ECO:0007669"/>
    <property type="project" value="InterPro"/>
</dbReference>
<dbReference type="Proteomes" id="UP000093044">
    <property type="component" value="Chromosome"/>
</dbReference>
<dbReference type="PANTHER" id="PTHR33055">
    <property type="entry name" value="TRANSPOSASE FOR INSERTION SEQUENCE ELEMENT IS1111A"/>
    <property type="match status" value="1"/>
</dbReference>
<dbReference type="GO" id="GO:0006313">
    <property type="term" value="P:DNA transposition"/>
    <property type="evidence" value="ECO:0007669"/>
    <property type="project" value="InterPro"/>
</dbReference>
<feature type="domain" description="Transposase IS116/IS110/IS902 C-terminal" evidence="2">
    <location>
        <begin position="269"/>
        <end position="353"/>
    </location>
</feature>
<evidence type="ECO:0000259" key="2">
    <source>
        <dbReference type="Pfam" id="PF02371"/>
    </source>
</evidence>
<dbReference type="OrthoDB" id="4935at2"/>
<dbReference type="KEGG" id="cpor:BED41_08850"/>
<dbReference type="InterPro" id="IPR002525">
    <property type="entry name" value="Transp_IS110-like_N"/>
</dbReference>
<evidence type="ECO:0000313" key="5">
    <source>
        <dbReference type="EMBL" id="ANZ46559.1"/>
    </source>
</evidence>
<evidence type="ECO:0000313" key="7">
    <source>
        <dbReference type="Proteomes" id="UP000093044"/>
    </source>
</evidence>
<dbReference type="Pfam" id="PF02371">
    <property type="entry name" value="Transposase_20"/>
    <property type="match status" value="1"/>
</dbReference>
<accession>A0A1B2I8S8</accession>
<proteinExistence type="predicted"/>
<name>A0A1B2I8S8_9BACT</name>
<organism evidence="4 7">
    <name type="scientific">Cloacibacillus porcorum</name>
    <dbReference type="NCBI Taxonomy" id="1197717"/>
    <lineage>
        <taxon>Bacteria</taxon>
        <taxon>Thermotogati</taxon>
        <taxon>Synergistota</taxon>
        <taxon>Synergistia</taxon>
        <taxon>Synergistales</taxon>
        <taxon>Synergistaceae</taxon>
        <taxon>Cloacibacillus</taxon>
    </lineage>
</organism>
<feature type="domain" description="Transposase IS110-like N-terminal" evidence="1">
    <location>
        <begin position="4"/>
        <end position="164"/>
    </location>
</feature>
<dbReference type="KEGG" id="cpor:BED41_03995"/>
<dbReference type="GO" id="GO:0003677">
    <property type="term" value="F:DNA binding"/>
    <property type="evidence" value="ECO:0007669"/>
    <property type="project" value="InterPro"/>
</dbReference>
<dbReference type="KEGG" id="cpor:BED41_12345"/>
<dbReference type="InterPro" id="IPR047650">
    <property type="entry name" value="Transpos_IS110"/>
</dbReference>
<dbReference type="EMBL" id="CP016757">
    <property type="protein sequence ID" value="ANZ46559.1"/>
    <property type="molecule type" value="Genomic_DNA"/>
</dbReference>
<dbReference type="NCBIfam" id="NF033542">
    <property type="entry name" value="transpos_IS110"/>
    <property type="match status" value="1"/>
</dbReference>
<dbReference type="Pfam" id="PF01548">
    <property type="entry name" value="DEDD_Tnp_IS110"/>
    <property type="match status" value="1"/>
</dbReference>
<sequence length="393" mass="43609">MIYVGIDVAKDKHDCCILGDSGTCLRESFSFSNDKEGFSKLIAAISAVSGKSADSSQIRTGLEATGHYSANLVAFLRSSGFQPVVFNPLRVKLYRQAISLRRTKTDKADAKCIAGILMSEVSSPVTVSYQIQELKSLTRHRHRLVAICSRSKVSMSRMVDLLFPELPSLGLRTGQASTLALMAELPGADMIAACRIDRLTNILRYASKGRYGREKAEAIKSMAKNSIARTSKALSLELSQVIEQIRFFKRQIAFLDRQIAAMVAEINTPLLTIPGIGFRTAAVILAEIGDIRRFKKPDQLQAFAGLDPSTYQSGKFNAANTPMVKHGSTYLRWSLMQAARLCSIHCRDFRNYMEHKIAQGKHYFVALGHLSKKLIRVIFHMLYTNEVFVSMAA</sequence>
<evidence type="ECO:0000313" key="4">
    <source>
        <dbReference type="EMBL" id="ANZ46379.1"/>
    </source>
</evidence>
<evidence type="ECO:0000313" key="3">
    <source>
        <dbReference type="EMBL" id="ANZ45803.1"/>
    </source>
</evidence>
<dbReference type="KEGG" id="cpor:BED41_15475"/>